<proteinExistence type="predicted"/>
<accession>A0AAU7AZ36</accession>
<dbReference type="GO" id="GO:0032259">
    <property type="term" value="P:methylation"/>
    <property type="evidence" value="ECO:0007669"/>
    <property type="project" value="UniProtKB-KW"/>
</dbReference>
<dbReference type="Pfam" id="PF08241">
    <property type="entry name" value="Methyltransf_11"/>
    <property type="match status" value="1"/>
</dbReference>
<dbReference type="CDD" id="cd02440">
    <property type="entry name" value="AdoMet_MTases"/>
    <property type="match status" value="1"/>
</dbReference>
<dbReference type="InterPro" id="IPR029063">
    <property type="entry name" value="SAM-dependent_MTases_sf"/>
</dbReference>
<name>A0AAU7AZ36_9ACTN</name>
<dbReference type="InterPro" id="IPR052356">
    <property type="entry name" value="Thiol_S-MT"/>
</dbReference>
<reference evidence="2" key="1">
    <citation type="submission" date="2022-12" db="EMBL/GenBank/DDBJ databases">
        <title>Paraconexibacter alkalitolerans sp. nov. and Baekduia alba sp. nov., isolated from soil and emended description of the genera Paraconexibacter (Chun et al., 2020) and Baekduia (An et al., 2020).</title>
        <authorList>
            <person name="Vieira S."/>
            <person name="Huber K.J."/>
            <person name="Geppert A."/>
            <person name="Wolf J."/>
            <person name="Neumann-Schaal M."/>
            <person name="Muesken M."/>
            <person name="Overmann J."/>
        </authorList>
    </citation>
    <scope>NUCLEOTIDE SEQUENCE</scope>
    <source>
        <strain evidence="2">AEG42_29</strain>
    </source>
</reference>
<dbReference type="GO" id="GO:0043770">
    <property type="term" value="F:demethylmenaquinone methyltransferase activity"/>
    <property type="evidence" value="ECO:0007669"/>
    <property type="project" value="UniProtKB-EC"/>
</dbReference>
<dbReference type="AlphaFoldDB" id="A0AAU7AZ36"/>
<dbReference type="Gene3D" id="3.40.50.150">
    <property type="entry name" value="Vaccinia Virus protein VP39"/>
    <property type="match status" value="1"/>
</dbReference>
<keyword evidence="2" id="KW-0808">Transferase</keyword>
<organism evidence="2">
    <name type="scientific">Paraconexibacter sp. AEG42_29</name>
    <dbReference type="NCBI Taxonomy" id="2997339"/>
    <lineage>
        <taxon>Bacteria</taxon>
        <taxon>Bacillati</taxon>
        <taxon>Actinomycetota</taxon>
        <taxon>Thermoleophilia</taxon>
        <taxon>Solirubrobacterales</taxon>
        <taxon>Paraconexibacteraceae</taxon>
        <taxon>Paraconexibacter</taxon>
    </lineage>
</organism>
<dbReference type="PANTHER" id="PTHR45036:SF1">
    <property type="entry name" value="METHYLTRANSFERASE LIKE 7A"/>
    <property type="match status" value="1"/>
</dbReference>
<dbReference type="RefSeq" id="WP_354698118.1">
    <property type="nucleotide sequence ID" value="NZ_CP114014.1"/>
</dbReference>
<evidence type="ECO:0000313" key="2">
    <source>
        <dbReference type="EMBL" id="XAY06905.1"/>
    </source>
</evidence>
<dbReference type="EC" id="2.1.1.163" evidence="2"/>
<dbReference type="PANTHER" id="PTHR45036">
    <property type="entry name" value="METHYLTRANSFERASE LIKE 7B"/>
    <property type="match status" value="1"/>
</dbReference>
<dbReference type="GO" id="GO:0008757">
    <property type="term" value="F:S-adenosylmethionine-dependent methyltransferase activity"/>
    <property type="evidence" value="ECO:0007669"/>
    <property type="project" value="InterPro"/>
</dbReference>
<feature type="domain" description="Methyltransferase type 11" evidence="1">
    <location>
        <begin position="40"/>
        <end position="134"/>
    </location>
</feature>
<dbReference type="KEGG" id="parq:DSM112329_03783"/>
<protein>
    <submittedName>
        <fullName evidence="2">2-methoxy-6-polyprenyl-1,4-benzoquinol methylase, mitochondrial</fullName>
        <ecNumber evidence="2">2.1.1.163</ecNumber>
    </submittedName>
</protein>
<gene>
    <name evidence="2" type="primary">coq5_2</name>
    <name evidence="2" type="ORF">DSM112329_03783</name>
</gene>
<dbReference type="EMBL" id="CP114014">
    <property type="protein sequence ID" value="XAY06905.1"/>
    <property type="molecule type" value="Genomic_DNA"/>
</dbReference>
<evidence type="ECO:0000259" key="1">
    <source>
        <dbReference type="Pfam" id="PF08241"/>
    </source>
</evidence>
<dbReference type="SUPFAM" id="SSF53335">
    <property type="entry name" value="S-adenosyl-L-methionine-dependent methyltransferases"/>
    <property type="match status" value="1"/>
</dbReference>
<sequence>MSAYGALFTRIYDPFLAWGERAGMGALRRSVLAQARGDVLEIGAGTGLNLPAYPAGVTALTLAEPEPSMVDRLRSVGAASPLAPTVVAAGAESLPFPDASFDTVVSTLVLCTVGDVDASLAEIRRVLRPDGQLLLIEHVRSDAPSLARWQDRLHRPWLAFGYGCNCNRDTRDSLARTGFTVDALTPARWRRMPVIVAPLIAGPSTLAAES</sequence>
<dbReference type="InterPro" id="IPR013216">
    <property type="entry name" value="Methyltransf_11"/>
</dbReference>
<keyword evidence="2" id="KW-0489">Methyltransferase</keyword>